<sequence>MLIPCYAMRYVTAVLWFTEKDNRPSRSLWRHYPVRLESIFSTRCGNDCAGPGWPACRQAARPSLQHGKTTLRLTDEDYRFGT</sequence>
<dbReference type="AlphaFoldDB" id="A0AAV2NY37"/>
<reference evidence="1" key="1">
    <citation type="submission" date="2024-04" db="EMBL/GenBank/DDBJ databases">
        <authorList>
            <consortium name="Molecular Ecology Group"/>
        </authorList>
    </citation>
    <scope>NUCLEOTIDE SEQUENCE</scope>
</reference>
<gene>
    <name evidence="1" type="ORF">LPLAT_LOCUS10193</name>
</gene>
<proteinExistence type="predicted"/>
<evidence type="ECO:0000313" key="1">
    <source>
        <dbReference type="EMBL" id="CAL1684603.1"/>
    </source>
</evidence>
<protein>
    <submittedName>
        <fullName evidence="1">Uncharacterized protein</fullName>
    </submittedName>
</protein>
<evidence type="ECO:0000313" key="2">
    <source>
        <dbReference type="Proteomes" id="UP001497644"/>
    </source>
</evidence>
<name>A0AAV2NY37_9HYME</name>
<dbReference type="Proteomes" id="UP001497644">
    <property type="component" value="Chromosome 5"/>
</dbReference>
<organism evidence="1 2">
    <name type="scientific">Lasius platythorax</name>
    <dbReference type="NCBI Taxonomy" id="488582"/>
    <lineage>
        <taxon>Eukaryota</taxon>
        <taxon>Metazoa</taxon>
        <taxon>Ecdysozoa</taxon>
        <taxon>Arthropoda</taxon>
        <taxon>Hexapoda</taxon>
        <taxon>Insecta</taxon>
        <taxon>Pterygota</taxon>
        <taxon>Neoptera</taxon>
        <taxon>Endopterygota</taxon>
        <taxon>Hymenoptera</taxon>
        <taxon>Apocrita</taxon>
        <taxon>Aculeata</taxon>
        <taxon>Formicoidea</taxon>
        <taxon>Formicidae</taxon>
        <taxon>Formicinae</taxon>
        <taxon>Lasius</taxon>
        <taxon>Lasius</taxon>
    </lineage>
</organism>
<accession>A0AAV2NY37</accession>
<keyword evidence="2" id="KW-1185">Reference proteome</keyword>
<dbReference type="EMBL" id="OZ034828">
    <property type="protein sequence ID" value="CAL1684603.1"/>
    <property type="molecule type" value="Genomic_DNA"/>
</dbReference>